<evidence type="ECO:0000313" key="6">
    <source>
        <dbReference type="EMBL" id="MBB5822393.1"/>
    </source>
</evidence>
<dbReference type="GO" id="GO:0006355">
    <property type="term" value="P:regulation of DNA-templated transcription"/>
    <property type="evidence" value="ECO:0007669"/>
    <property type="project" value="InterPro"/>
</dbReference>
<organism evidence="6 7">
    <name type="scientific">Streptosporangium becharense</name>
    <dbReference type="NCBI Taxonomy" id="1816182"/>
    <lineage>
        <taxon>Bacteria</taxon>
        <taxon>Bacillati</taxon>
        <taxon>Actinomycetota</taxon>
        <taxon>Actinomycetes</taxon>
        <taxon>Streptosporangiales</taxon>
        <taxon>Streptosporangiaceae</taxon>
        <taxon>Streptosporangium</taxon>
    </lineage>
</organism>
<dbReference type="PROSITE" id="PS50043">
    <property type="entry name" value="HTH_LUXR_2"/>
    <property type="match status" value="1"/>
</dbReference>
<dbReference type="EMBL" id="JACHMP010000001">
    <property type="protein sequence ID" value="MBB5822393.1"/>
    <property type="molecule type" value="Genomic_DNA"/>
</dbReference>
<dbReference type="AlphaFoldDB" id="A0A7W9IKF5"/>
<keyword evidence="2 6" id="KW-0238">DNA-binding</keyword>
<dbReference type="PRINTS" id="PR00038">
    <property type="entry name" value="HTHLUXR"/>
</dbReference>
<comment type="caution">
    <text evidence="6">The sequence shown here is derived from an EMBL/GenBank/DDBJ whole genome shotgun (WGS) entry which is preliminary data.</text>
</comment>
<dbReference type="InterPro" id="IPR000792">
    <property type="entry name" value="Tscrpt_reg_LuxR_C"/>
</dbReference>
<dbReference type="CDD" id="cd17535">
    <property type="entry name" value="REC_NarL-like"/>
    <property type="match status" value="1"/>
</dbReference>
<dbReference type="Gene3D" id="3.40.50.2300">
    <property type="match status" value="1"/>
</dbReference>
<feature type="domain" description="Response regulatory" evidence="5">
    <location>
        <begin position="4"/>
        <end position="120"/>
    </location>
</feature>
<protein>
    <submittedName>
        <fullName evidence="6">DNA-binding NarL/FixJ family response regulator</fullName>
    </submittedName>
</protein>
<evidence type="ECO:0000313" key="7">
    <source>
        <dbReference type="Proteomes" id="UP000540685"/>
    </source>
</evidence>
<dbReference type="Proteomes" id="UP000540685">
    <property type="component" value="Unassembled WGS sequence"/>
</dbReference>
<dbReference type="InterPro" id="IPR001789">
    <property type="entry name" value="Sig_transdc_resp-reg_receiver"/>
</dbReference>
<name>A0A7W9IKF5_9ACTN</name>
<evidence type="ECO:0000259" key="4">
    <source>
        <dbReference type="PROSITE" id="PS50043"/>
    </source>
</evidence>
<gene>
    <name evidence="6" type="ORF">F4562_005455</name>
</gene>
<dbReference type="InterPro" id="IPR039420">
    <property type="entry name" value="WalR-like"/>
</dbReference>
<evidence type="ECO:0000259" key="5">
    <source>
        <dbReference type="PROSITE" id="PS50110"/>
    </source>
</evidence>
<dbReference type="SMART" id="SM00421">
    <property type="entry name" value="HTH_LUXR"/>
    <property type="match status" value="1"/>
</dbReference>
<proteinExistence type="predicted"/>
<dbReference type="GO" id="GO:0000160">
    <property type="term" value="P:phosphorelay signal transduction system"/>
    <property type="evidence" value="ECO:0007669"/>
    <property type="project" value="InterPro"/>
</dbReference>
<sequence length="211" mass="22475">MSIRVLVVDDHPLFRHGLRALLEQVGGTQVVGEAGTGDEAVSLALSLDPDVVLMDLVMPGTSGIEATRQLIDRRPELGVLVLTMSEDDGSVFAALRAGARGYVLKGTGGGDLIAAVQAVARGEAVYGPAVARRIRRFLTGTTQATPFPELTPREREVLDLLASGRTNAEIARTLFISHKTVKNHLTSVFAKLQVADRAQAMLRARRAGLGD</sequence>
<dbReference type="InterPro" id="IPR058245">
    <property type="entry name" value="NreC/VraR/RcsB-like_REC"/>
</dbReference>
<dbReference type="Pfam" id="PF00196">
    <property type="entry name" value="GerE"/>
    <property type="match status" value="1"/>
</dbReference>
<reference evidence="6 7" key="1">
    <citation type="submission" date="2020-08" db="EMBL/GenBank/DDBJ databases">
        <title>Sequencing the genomes of 1000 actinobacteria strains.</title>
        <authorList>
            <person name="Klenk H.-P."/>
        </authorList>
    </citation>
    <scope>NUCLEOTIDE SEQUENCE [LARGE SCALE GENOMIC DNA]</scope>
    <source>
        <strain evidence="6 7">DSM 46887</strain>
    </source>
</reference>
<dbReference type="PROSITE" id="PS50110">
    <property type="entry name" value="RESPONSE_REGULATORY"/>
    <property type="match status" value="1"/>
</dbReference>
<keyword evidence="7" id="KW-1185">Reference proteome</keyword>
<dbReference type="SUPFAM" id="SSF52172">
    <property type="entry name" value="CheY-like"/>
    <property type="match status" value="1"/>
</dbReference>
<dbReference type="RefSeq" id="WP_311734002.1">
    <property type="nucleotide sequence ID" value="NZ_JACHMP010000001.1"/>
</dbReference>
<dbReference type="PROSITE" id="PS00622">
    <property type="entry name" value="HTH_LUXR_1"/>
    <property type="match status" value="1"/>
</dbReference>
<feature type="modified residue" description="4-aspartylphosphate" evidence="3">
    <location>
        <position position="55"/>
    </location>
</feature>
<dbReference type="GO" id="GO:0003677">
    <property type="term" value="F:DNA binding"/>
    <property type="evidence" value="ECO:0007669"/>
    <property type="project" value="UniProtKB-KW"/>
</dbReference>
<dbReference type="SMART" id="SM00448">
    <property type="entry name" value="REC"/>
    <property type="match status" value="1"/>
</dbReference>
<evidence type="ECO:0000256" key="2">
    <source>
        <dbReference type="ARBA" id="ARBA00023125"/>
    </source>
</evidence>
<evidence type="ECO:0000256" key="3">
    <source>
        <dbReference type="PROSITE-ProRule" id="PRU00169"/>
    </source>
</evidence>
<dbReference type="PANTHER" id="PTHR43214">
    <property type="entry name" value="TWO-COMPONENT RESPONSE REGULATOR"/>
    <property type="match status" value="1"/>
</dbReference>
<dbReference type="SUPFAM" id="SSF46894">
    <property type="entry name" value="C-terminal effector domain of the bipartite response regulators"/>
    <property type="match status" value="1"/>
</dbReference>
<feature type="domain" description="HTH luxR-type" evidence="4">
    <location>
        <begin position="143"/>
        <end position="208"/>
    </location>
</feature>
<keyword evidence="1 3" id="KW-0597">Phosphoprotein</keyword>
<dbReference type="InterPro" id="IPR016032">
    <property type="entry name" value="Sig_transdc_resp-reg_C-effctor"/>
</dbReference>
<evidence type="ECO:0000256" key="1">
    <source>
        <dbReference type="ARBA" id="ARBA00022553"/>
    </source>
</evidence>
<dbReference type="InterPro" id="IPR011006">
    <property type="entry name" value="CheY-like_superfamily"/>
</dbReference>
<dbReference type="CDD" id="cd06170">
    <property type="entry name" value="LuxR_C_like"/>
    <property type="match status" value="1"/>
</dbReference>
<accession>A0A7W9IKF5</accession>
<dbReference type="Pfam" id="PF00072">
    <property type="entry name" value="Response_reg"/>
    <property type="match status" value="1"/>
</dbReference>